<accession>A0A1J1J1Y2</accession>
<keyword evidence="3" id="KW-0732">Signal</keyword>
<feature type="signal peptide" evidence="3">
    <location>
        <begin position="1"/>
        <end position="20"/>
    </location>
</feature>
<evidence type="ECO:0000313" key="5">
    <source>
        <dbReference type="Proteomes" id="UP000183832"/>
    </source>
</evidence>
<evidence type="ECO:0000256" key="3">
    <source>
        <dbReference type="SAM" id="SignalP"/>
    </source>
</evidence>
<evidence type="ECO:0000256" key="1">
    <source>
        <dbReference type="SAM" id="MobiDB-lite"/>
    </source>
</evidence>
<feature type="transmembrane region" description="Helical" evidence="2">
    <location>
        <begin position="139"/>
        <end position="158"/>
    </location>
</feature>
<protein>
    <submittedName>
        <fullName evidence="4">CLUMA_CG018800, isoform A</fullName>
    </submittedName>
</protein>
<keyword evidence="2" id="KW-0472">Membrane</keyword>
<gene>
    <name evidence="4" type="ORF">CLUMA_CG018800</name>
</gene>
<keyword evidence="2" id="KW-1133">Transmembrane helix</keyword>
<dbReference type="Proteomes" id="UP000183832">
    <property type="component" value="Unassembled WGS sequence"/>
</dbReference>
<feature type="region of interest" description="Disordered" evidence="1">
    <location>
        <begin position="63"/>
        <end position="132"/>
    </location>
</feature>
<evidence type="ECO:0000313" key="4">
    <source>
        <dbReference type="EMBL" id="CRL05772.1"/>
    </source>
</evidence>
<name>A0A1J1J1Y2_9DIPT</name>
<dbReference type="EMBL" id="CVRI01000065">
    <property type="protein sequence ID" value="CRL05772.1"/>
    <property type="molecule type" value="Genomic_DNA"/>
</dbReference>
<dbReference type="AlphaFoldDB" id="A0A1J1J1Y2"/>
<evidence type="ECO:0000256" key="2">
    <source>
        <dbReference type="SAM" id="Phobius"/>
    </source>
</evidence>
<feature type="chain" id="PRO_5013085642" evidence="3">
    <location>
        <begin position="21"/>
        <end position="172"/>
    </location>
</feature>
<organism evidence="4 5">
    <name type="scientific">Clunio marinus</name>
    <dbReference type="NCBI Taxonomy" id="568069"/>
    <lineage>
        <taxon>Eukaryota</taxon>
        <taxon>Metazoa</taxon>
        <taxon>Ecdysozoa</taxon>
        <taxon>Arthropoda</taxon>
        <taxon>Hexapoda</taxon>
        <taxon>Insecta</taxon>
        <taxon>Pterygota</taxon>
        <taxon>Neoptera</taxon>
        <taxon>Endopterygota</taxon>
        <taxon>Diptera</taxon>
        <taxon>Nematocera</taxon>
        <taxon>Chironomoidea</taxon>
        <taxon>Chironomidae</taxon>
        <taxon>Clunio</taxon>
    </lineage>
</organism>
<reference evidence="4 5" key="1">
    <citation type="submission" date="2015-04" db="EMBL/GenBank/DDBJ databases">
        <authorList>
            <person name="Syromyatnikov M.Y."/>
            <person name="Popov V.N."/>
        </authorList>
    </citation>
    <scope>NUCLEOTIDE SEQUENCE [LARGE SCALE GENOMIC DNA]</scope>
</reference>
<dbReference type="STRING" id="568069.A0A1J1J1Y2"/>
<keyword evidence="2" id="KW-0812">Transmembrane</keyword>
<sequence>MIMKVSFWIIFALSVVSVKASIESHVTNKSNNLHKVNLERLEVVDDGKETKFLTTTTENVSSWTTDEIPTTTSNLTTTSTSTITSTPTSTTTPNSTSTSTTPITTSSTTPLPVSTTTDNIKTTTNITPVPSNDTHPVKWLLGGIFLGIFLMIISLYAYNIYKSRSESTYQNL</sequence>
<feature type="compositionally biased region" description="Low complexity" evidence="1">
    <location>
        <begin position="63"/>
        <end position="127"/>
    </location>
</feature>
<proteinExistence type="predicted"/>
<keyword evidence="5" id="KW-1185">Reference proteome</keyword>